<reference evidence="21 33" key="6">
    <citation type="submission" date="2021-06" db="EMBL/GenBank/DDBJ databases">
        <title>Interrogation of the integrated mobile genetic elements in gut-associated Bacteroides with a consensus prediction approach.</title>
        <authorList>
            <person name="Campbell D.E."/>
            <person name="Leigh J.R."/>
            <person name="Kim T."/>
            <person name="England W."/>
            <person name="Whitaker R.J."/>
            <person name="Degnan P.H."/>
        </authorList>
    </citation>
    <scope>NUCLEOTIDE SEQUENCE</scope>
    <source>
        <strain evidence="23">VPI-3443</strain>
        <strain evidence="22">VPI-BTDOT2</strain>
        <strain evidence="21 33">WAL8669</strain>
    </source>
</reference>
<dbReference type="Proteomes" id="UP000283616">
    <property type="component" value="Unassembled WGS sequence"/>
</dbReference>
<dbReference type="Proteomes" id="UP000488521">
    <property type="component" value="Unassembled WGS sequence"/>
</dbReference>
<evidence type="ECO:0000313" key="13">
    <source>
        <dbReference type="EMBL" id="KAB4451860.1"/>
    </source>
</evidence>
<dbReference type="OMA" id="MSAYRCP"/>
<dbReference type="InterPro" id="IPR024935">
    <property type="entry name" value="Rubredoxin_dom"/>
</dbReference>
<dbReference type="InterPro" id="IPR050526">
    <property type="entry name" value="Rubredoxin_ET"/>
</dbReference>
<reference evidence="10 24" key="1">
    <citation type="submission" date="2015-09" db="EMBL/GenBank/DDBJ databases">
        <authorList>
            <consortium name="Pathogen Informatics"/>
        </authorList>
    </citation>
    <scope>NUCLEOTIDE SEQUENCE [LARGE SCALE GENOMIC DNA]</scope>
    <source>
        <strain evidence="10 24">2789STDY5834945</strain>
    </source>
</reference>
<dbReference type="EMBL" id="WCRY01000020">
    <property type="protein sequence ID" value="KAB4478929.1"/>
    <property type="molecule type" value="Genomic_DNA"/>
</dbReference>
<comment type="similarity">
    <text evidence="1 6">Belongs to the rubredoxin family.</text>
</comment>
<dbReference type="RefSeq" id="WP_008763586.1">
    <property type="nucleotide sequence ID" value="NZ_AP022660.1"/>
</dbReference>
<feature type="binding site" evidence="7">
    <location>
        <position position="6"/>
    </location>
    <ligand>
        <name>Fe cation</name>
        <dbReference type="ChEBI" id="CHEBI:24875"/>
    </ligand>
</feature>
<dbReference type="EMBL" id="CZBI01000009">
    <property type="protein sequence ID" value="CUQ43993.1"/>
    <property type="molecule type" value="Genomic_DNA"/>
</dbReference>
<feature type="binding site" evidence="7">
    <location>
        <position position="9"/>
    </location>
    <ligand>
        <name>Fe cation</name>
        <dbReference type="ChEBI" id="CHEBI:24875"/>
    </ligand>
</feature>
<evidence type="ECO:0000313" key="29">
    <source>
        <dbReference type="Proteomes" id="UP000440614"/>
    </source>
</evidence>
<dbReference type="EMBL" id="WCSY01000013">
    <property type="protein sequence ID" value="KAB4311132.1"/>
    <property type="molecule type" value="Genomic_DNA"/>
</dbReference>
<dbReference type="Proteomes" id="UP000095541">
    <property type="component" value="Unassembled WGS sequence"/>
</dbReference>
<dbReference type="EMBL" id="CP083680">
    <property type="protein sequence ID" value="UYU68060.1"/>
    <property type="molecule type" value="Genomic_DNA"/>
</dbReference>
<dbReference type="CDD" id="cd00730">
    <property type="entry name" value="rubredoxin"/>
    <property type="match status" value="1"/>
</dbReference>
<dbReference type="EMBL" id="WCSB01000013">
    <property type="protein sequence ID" value="KAB4451002.1"/>
    <property type="molecule type" value="Genomic_DNA"/>
</dbReference>
<feature type="binding site" evidence="7">
    <location>
        <position position="39"/>
    </location>
    <ligand>
        <name>Fe cation</name>
        <dbReference type="ChEBI" id="CHEBI:24875"/>
    </ligand>
</feature>
<evidence type="ECO:0000313" key="16">
    <source>
        <dbReference type="EMBL" id="MBS5411192.1"/>
    </source>
</evidence>
<evidence type="ECO:0000313" key="28">
    <source>
        <dbReference type="Proteomes" id="UP000436858"/>
    </source>
</evidence>
<dbReference type="SUPFAM" id="SSF57802">
    <property type="entry name" value="Rubredoxin-like"/>
    <property type="match status" value="1"/>
</dbReference>
<evidence type="ECO:0000256" key="5">
    <source>
        <dbReference type="ARBA" id="ARBA00023004"/>
    </source>
</evidence>
<dbReference type="PANTHER" id="PTHR47627:SF1">
    <property type="entry name" value="RUBREDOXIN-1-RELATED"/>
    <property type="match status" value="1"/>
</dbReference>
<evidence type="ECO:0000313" key="32">
    <source>
        <dbReference type="Proteomes" id="UP000500882"/>
    </source>
</evidence>
<dbReference type="Proteomes" id="UP000284785">
    <property type="component" value="Unassembled WGS sequence"/>
</dbReference>
<dbReference type="PANTHER" id="PTHR47627">
    <property type="entry name" value="RUBREDOXIN"/>
    <property type="match status" value="1"/>
</dbReference>
<dbReference type="InterPro" id="IPR024934">
    <property type="entry name" value="Rubredoxin-like_dom"/>
</dbReference>
<evidence type="ECO:0000313" key="33">
    <source>
        <dbReference type="Proteomes" id="UP001156218"/>
    </source>
</evidence>
<dbReference type="EMBL" id="AP022660">
    <property type="protein sequence ID" value="BCA51933.1"/>
    <property type="molecule type" value="Genomic_DNA"/>
</dbReference>
<dbReference type="EMBL" id="JAGZEE010000014">
    <property type="protein sequence ID" value="MBS5411192.1"/>
    <property type="molecule type" value="Genomic_DNA"/>
</dbReference>
<feature type="binding site" evidence="7">
    <location>
        <position position="42"/>
    </location>
    <ligand>
        <name>Fe cation</name>
        <dbReference type="ChEBI" id="CHEBI:24875"/>
    </ligand>
</feature>
<reference evidence="16" key="5">
    <citation type="submission" date="2021-02" db="EMBL/GenBank/DDBJ databases">
        <title>Infant gut strain persistence is associated with maternal origin, phylogeny, and functional potential including surface adhesion and iron acquisition.</title>
        <authorList>
            <person name="Lou Y.C."/>
        </authorList>
    </citation>
    <scope>NUCLEOTIDE SEQUENCE</scope>
    <source>
        <strain evidence="16">L3_082_243G1_dasL3_082_243G1_maxbin2.maxbin.015s ta_sub</strain>
    </source>
</reference>
<dbReference type="Pfam" id="PF00301">
    <property type="entry name" value="Rubredoxin"/>
    <property type="match status" value="1"/>
</dbReference>
<evidence type="ECO:0000313" key="14">
    <source>
        <dbReference type="EMBL" id="KAB4470372.1"/>
    </source>
</evidence>
<dbReference type="EMBL" id="WCRW01000019">
    <property type="protein sequence ID" value="KAB4451860.1"/>
    <property type="molecule type" value="Genomic_DNA"/>
</dbReference>
<dbReference type="GO" id="GO:0016491">
    <property type="term" value="F:oxidoreductase activity"/>
    <property type="evidence" value="ECO:0007669"/>
    <property type="project" value="UniProtKB-KW"/>
</dbReference>
<evidence type="ECO:0000313" key="27">
    <source>
        <dbReference type="Proteomes" id="UP000436825"/>
    </source>
</evidence>
<evidence type="ECO:0000313" key="12">
    <source>
        <dbReference type="EMBL" id="KAB4451002.1"/>
    </source>
</evidence>
<reference evidence="18" key="8">
    <citation type="submission" date="2022-10" db="EMBL/GenBank/DDBJ databases">
        <title>Human gut microbiome strain richness.</title>
        <authorList>
            <person name="Chen-Liaw A."/>
        </authorList>
    </citation>
    <scope>NUCLEOTIDE SEQUENCE</scope>
    <source>
        <strain evidence="18">1001283st1_A3_1001283B150304_161114</strain>
    </source>
</reference>
<dbReference type="GeneID" id="60923711"/>
<dbReference type="PIRSF" id="PIRSF000071">
    <property type="entry name" value="Rubredoxin"/>
    <property type="match status" value="1"/>
</dbReference>
<dbReference type="Proteomes" id="UP000436825">
    <property type="component" value="Unassembled WGS sequence"/>
</dbReference>
<reference evidence="17" key="7">
    <citation type="submission" date="2021-07" db="EMBL/GenBank/DDBJ databases">
        <title>Comparative genomics of Bacteroides fragilis group isolates reveals species-dependent resistance mechanisms and validates clinical tools for resistance prediction.</title>
        <authorList>
            <person name="Wallace M.J."/>
            <person name="Jean S."/>
            <person name="Wallace M.A."/>
            <person name="Carey-Ann B.D."/>
            <person name="Dantas G."/>
        </authorList>
    </citation>
    <scope>NUCLEOTIDE SEQUENCE</scope>
    <source>
        <strain evidence="17">BJH_160</strain>
    </source>
</reference>
<reference evidence="9 32" key="4">
    <citation type="submission" date="2020-02" db="EMBL/GenBank/DDBJ databases">
        <title>Whole-genome sequencing and comparative analysis of the genomes of Bacteroides thetaiotaomicron and Escherichia coli isolated from a healthy resident in Vietnam.</title>
        <authorList>
            <person name="Mohsin M."/>
            <person name="Tanaka K."/>
            <person name="Kawahara R."/>
            <person name="Kondo S."/>
            <person name="Noguchi H."/>
            <person name="Motooka D."/>
            <person name="Nakamura S."/>
            <person name="Khong D.T."/>
            <person name="Nguyen T.N."/>
            <person name="Tran H.T."/>
            <person name="Yamamoto Y."/>
        </authorList>
    </citation>
    <scope>NUCLEOTIDE SEQUENCE [LARGE SCALE GENOMIC DNA]</scope>
    <source>
        <strain evidence="9 32">F9-2</strain>
    </source>
</reference>
<proteinExistence type="inferred from homology"/>
<evidence type="ECO:0000313" key="17">
    <source>
        <dbReference type="EMBL" id="MCE9238835.1"/>
    </source>
</evidence>
<dbReference type="EMBL" id="CP083681">
    <property type="protein sequence ID" value="UYU72722.1"/>
    <property type="molecule type" value="Genomic_DNA"/>
</dbReference>
<evidence type="ECO:0000313" key="26">
    <source>
        <dbReference type="Proteomes" id="UP000284785"/>
    </source>
</evidence>
<dbReference type="EMBL" id="JAHYQA010000010">
    <property type="protein sequence ID" value="MCE9238835.1"/>
    <property type="molecule type" value="Genomic_DNA"/>
</dbReference>
<dbReference type="PATRIC" id="fig|818.23.peg.4538"/>
<dbReference type="GO" id="GO:0005506">
    <property type="term" value="F:iron ion binding"/>
    <property type="evidence" value="ECO:0007669"/>
    <property type="project" value="InterPro"/>
</dbReference>
<accession>C6IT86</accession>
<keyword evidence="2 6" id="KW-0813">Transport</keyword>
<evidence type="ECO:0000256" key="1">
    <source>
        <dbReference type="ARBA" id="ARBA00005337"/>
    </source>
</evidence>
<feature type="domain" description="Rubredoxin-like" evidence="8">
    <location>
        <begin position="1"/>
        <end position="52"/>
    </location>
</feature>
<dbReference type="Proteomes" id="UP000436858">
    <property type="component" value="Unassembled WGS sequence"/>
</dbReference>
<dbReference type="Proteomes" id="UP000782901">
    <property type="component" value="Unassembled WGS sequence"/>
</dbReference>
<evidence type="ECO:0000256" key="7">
    <source>
        <dbReference type="PIRSR" id="PIRSR000071-1"/>
    </source>
</evidence>
<evidence type="ECO:0000313" key="23">
    <source>
        <dbReference type="EMBL" id="UYU91789.1"/>
    </source>
</evidence>
<sequence length="54" mass="6024">MKKYICTVCEYIYDPAQGDPESGIEPGTAFEDIPDDWTCPLCGVGKEDFEPYEG</sequence>
<dbReference type="EMBL" id="QROV01000013">
    <property type="protein sequence ID" value="RHL58516.1"/>
    <property type="molecule type" value="Genomic_DNA"/>
</dbReference>
<dbReference type="Proteomes" id="UP001156216">
    <property type="component" value="Chromosome"/>
</dbReference>
<evidence type="ECO:0000313" key="31">
    <source>
        <dbReference type="Proteomes" id="UP000488521"/>
    </source>
</evidence>
<evidence type="ECO:0000313" key="22">
    <source>
        <dbReference type="EMBL" id="UYU72722.1"/>
    </source>
</evidence>
<protein>
    <recommendedName>
        <fullName evidence="6">Rubredoxin</fullName>
    </recommendedName>
</protein>
<dbReference type="Proteomes" id="UP000460317">
    <property type="component" value="Unassembled WGS sequence"/>
</dbReference>
<dbReference type="Proteomes" id="UP000440614">
    <property type="component" value="Unassembled WGS sequence"/>
</dbReference>
<evidence type="ECO:0000313" key="11">
    <source>
        <dbReference type="EMBL" id="KAB4311132.1"/>
    </source>
</evidence>
<evidence type="ECO:0000313" key="20">
    <source>
        <dbReference type="EMBL" id="RHL58516.1"/>
    </source>
</evidence>
<dbReference type="Proteomes" id="UP001156218">
    <property type="component" value="Chromosome"/>
</dbReference>
<gene>
    <name evidence="10" type="primary">rd</name>
    <name evidence="9" type="ORF">BatF92_38750</name>
    <name evidence="20" type="ORF">DW011_12730</name>
    <name evidence="19" type="ORF">DW780_23095</name>
    <name evidence="10" type="ORF">ERS852557_04497</name>
    <name evidence="14" type="ORF">GAN59_19775</name>
    <name evidence="13" type="ORF">GAN75_22020</name>
    <name evidence="15" type="ORF">GAN91_19200</name>
    <name evidence="12" type="ORF">GAN93_14845</name>
    <name evidence="11" type="ORF">GAO51_14780</name>
    <name evidence="17" type="ORF">K0H07_16960</name>
    <name evidence="16" type="ORF">KHY35_10855</name>
    <name evidence="22" type="ORF">KQP59_06365</name>
    <name evidence="21" type="ORF">KQP68_07215</name>
    <name evidence="23" type="ORF">KQP74_03905</name>
    <name evidence="18" type="ORF">PO127_14730</name>
</gene>
<dbReference type="KEGG" id="btho:Btheta7330_04398"/>
<evidence type="ECO:0000256" key="2">
    <source>
        <dbReference type="ARBA" id="ARBA00022448"/>
    </source>
</evidence>
<comment type="cofactor">
    <cofactor evidence="6 7">
        <name>Fe(3+)</name>
        <dbReference type="ChEBI" id="CHEBI:29034"/>
    </cofactor>
    <text evidence="6 7">Binds 1 Fe(3+) ion per subunit.</text>
</comment>
<keyword evidence="5 6" id="KW-0408">Iron</keyword>
<evidence type="ECO:0000313" key="21">
    <source>
        <dbReference type="EMBL" id="UYU68060.1"/>
    </source>
</evidence>
<dbReference type="GO" id="GO:0009055">
    <property type="term" value="F:electron transfer activity"/>
    <property type="evidence" value="ECO:0007669"/>
    <property type="project" value="InterPro"/>
</dbReference>
<evidence type="ECO:0000256" key="3">
    <source>
        <dbReference type="ARBA" id="ARBA00022723"/>
    </source>
</evidence>
<dbReference type="Proteomes" id="UP001200544">
    <property type="component" value="Unassembled WGS sequence"/>
</dbReference>
<evidence type="ECO:0000256" key="6">
    <source>
        <dbReference type="PIRNR" id="PIRNR000071"/>
    </source>
</evidence>
<dbReference type="Proteomes" id="UP001162960">
    <property type="component" value="Chromosome"/>
</dbReference>
<dbReference type="InterPro" id="IPR018527">
    <property type="entry name" value="Rubredoxin_Fe_BS"/>
</dbReference>
<dbReference type="NCBIfam" id="NF045768">
    <property type="entry name" value="RubredRD"/>
    <property type="match status" value="1"/>
</dbReference>
<evidence type="ECO:0000313" key="24">
    <source>
        <dbReference type="Proteomes" id="UP000095541"/>
    </source>
</evidence>
<dbReference type="EMBL" id="CP083685">
    <property type="protein sequence ID" value="UYU91789.1"/>
    <property type="molecule type" value="Genomic_DNA"/>
</dbReference>
<reference evidence="25 26" key="2">
    <citation type="submission" date="2018-08" db="EMBL/GenBank/DDBJ databases">
        <title>A genome reference for cultivated species of the human gut microbiota.</title>
        <authorList>
            <person name="Zou Y."/>
            <person name="Xue W."/>
            <person name="Luo G."/>
        </authorList>
    </citation>
    <scope>NUCLEOTIDE SEQUENCE [LARGE SCALE GENOMIC DNA]</scope>
    <source>
        <strain evidence="20 25">AF37-12</strain>
        <strain evidence="19 26">AM30-26</strain>
    </source>
</reference>
<dbReference type="FunFam" id="2.20.28.10:FF:000001">
    <property type="entry name" value="Rubredoxin"/>
    <property type="match status" value="1"/>
</dbReference>
<name>A0A0P0FRD4_BACT4</name>
<dbReference type="InterPro" id="IPR024922">
    <property type="entry name" value="Rubredoxin"/>
</dbReference>
<dbReference type="GO" id="GO:0043448">
    <property type="term" value="P:alkane catabolic process"/>
    <property type="evidence" value="ECO:0007669"/>
    <property type="project" value="TreeGrafter"/>
</dbReference>
<dbReference type="Proteomes" id="UP000500882">
    <property type="component" value="Chromosome"/>
</dbReference>
<evidence type="ECO:0000256" key="4">
    <source>
        <dbReference type="ARBA" id="ARBA00022982"/>
    </source>
</evidence>
<dbReference type="PRINTS" id="PR00163">
    <property type="entry name" value="RUBREDOXIN"/>
</dbReference>
<evidence type="ECO:0000313" key="18">
    <source>
        <dbReference type="EMBL" id="MDC2236999.1"/>
    </source>
</evidence>
<dbReference type="Proteomes" id="UP001217776">
    <property type="component" value="Unassembled WGS sequence"/>
</dbReference>
<evidence type="ECO:0000313" key="15">
    <source>
        <dbReference type="EMBL" id="KAB4478929.1"/>
    </source>
</evidence>
<dbReference type="EMBL" id="QSJP01000028">
    <property type="protein sequence ID" value="RHD82037.1"/>
    <property type="molecule type" value="Genomic_DNA"/>
</dbReference>
<evidence type="ECO:0000313" key="30">
    <source>
        <dbReference type="Proteomes" id="UP000460317"/>
    </source>
</evidence>
<evidence type="ECO:0000313" key="19">
    <source>
        <dbReference type="EMBL" id="RHD82037.1"/>
    </source>
</evidence>
<dbReference type="EMBL" id="WCRS01000018">
    <property type="protein sequence ID" value="KAB4470372.1"/>
    <property type="molecule type" value="Genomic_DNA"/>
</dbReference>
<dbReference type="Gene3D" id="2.20.28.10">
    <property type="match status" value="1"/>
</dbReference>
<dbReference type="PROSITE" id="PS00202">
    <property type="entry name" value="RUBREDOXIN"/>
    <property type="match status" value="1"/>
</dbReference>
<keyword evidence="3 6" id="KW-0479">Metal-binding</keyword>
<dbReference type="PROSITE" id="PS50903">
    <property type="entry name" value="RUBREDOXIN_LIKE"/>
    <property type="match status" value="1"/>
</dbReference>
<evidence type="ECO:0000313" key="9">
    <source>
        <dbReference type="EMBL" id="BCA51933.1"/>
    </source>
</evidence>
<keyword evidence="10" id="KW-0560">Oxidoreductase</keyword>
<evidence type="ECO:0000313" key="25">
    <source>
        <dbReference type="Proteomes" id="UP000283616"/>
    </source>
</evidence>
<dbReference type="EMBL" id="JAQNVG010000024">
    <property type="protein sequence ID" value="MDC2236999.1"/>
    <property type="molecule type" value="Genomic_DNA"/>
</dbReference>
<organism evidence="10 24">
    <name type="scientific">Bacteroides thetaiotaomicron</name>
    <dbReference type="NCBI Taxonomy" id="818"/>
    <lineage>
        <taxon>Bacteria</taxon>
        <taxon>Pseudomonadati</taxon>
        <taxon>Bacteroidota</taxon>
        <taxon>Bacteroidia</taxon>
        <taxon>Bacteroidales</taxon>
        <taxon>Bacteroidaceae</taxon>
        <taxon>Bacteroides</taxon>
    </lineage>
</organism>
<evidence type="ECO:0000259" key="8">
    <source>
        <dbReference type="PROSITE" id="PS50903"/>
    </source>
</evidence>
<accession>A0A0P0FRD4</accession>
<dbReference type="AlphaFoldDB" id="A0A0P0FRD4"/>
<reference evidence="27 28" key="3">
    <citation type="journal article" date="2019" name="Nat. Med.">
        <title>A library of human gut bacterial isolates paired with longitudinal multiomics data enables mechanistic microbiome research.</title>
        <authorList>
            <person name="Poyet M."/>
            <person name="Groussin M."/>
            <person name="Gibbons S.M."/>
            <person name="Avila-Pacheco J."/>
            <person name="Jiang X."/>
            <person name="Kearney S.M."/>
            <person name="Perrotta A.R."/>
            <person name="Berdy B."/>
            <person name="Zhao S."/>
            <person name="Lieberman T.D."/>
            <person name="Swanson P.K."/>
            <person name="Smith M."/>
            <person name="Roesemann S."/>
            <person name="Alexander J.E."/>
            <person name="Rich S.A."/>
            <person name="Livny J."/>
            <person name="Vlamakis H."/>
            <person name="Clish C."/>
            <person name="Bullock K."/>
            <person name="Deik A."/>
            <person name="Scott J."/>
            <person name="Pierce K.A."/>
            <person name="Xavier R.J."/>
            <person name="Alm E.J."/>
        </authorList>
    </citation>
    <scope>NUCLEOTIDE SEQUENCE [LARGE SCALE GENOMIC DNA]</scope>
    <source>
        <strain evidence="14 31">BIOML-A156</strain>
        <strain evidence="13 27">BIOML-A160</strain>
        <strain evidence="15 28">BIOML-A162</strain>
        <strain evidence="12 30">BIOML-A165</strain>
        <strain evidence="11 29">BIOML-A188</strain>
    </source>
</reference>
<keyword evidence="4 6" id="KW-0249">Electron transport</keyword>
<evidence type="ECO:0000313" key="10">
    <source>
        <dbReference type="EMBL" id="CUQ43993.1"/>
    </source>
</evidence>